<proteinExistence type="predicted"/>
<dbReference type="EMBL" id="ACJW02000008">
    <property type="protein sequence ID" value="EEP66672.1"/>
    <property type="molecule type" value="Genomic_DNA"/>
</dbReference>
<evidence type="ECO:0000313" key="2">
    <source>
        <dbReference type="Proteomes" id="UP000003009"/>
    </source>
</evidence>
<reference evidence="1" key="1">
    <citation type="submission" date="2009-04" db="EMBL/GenBank/DDBJ databases">
        <authorList>
            <person name="Weinstock G."/>
            <person name="Sodergren E."/>
            <person name="Clifton S."/>
            <person name="Fulton L."/>
            <person name="Fulton B."/>
            <person name="Courtney L."/>
            <person name="Fronick C."/>
            <person name="Harrison M."/>
            <person name="Strong C."/>
            <person name="Farmer C."/>
            <person name="Delahaunty K."/>
            <person name="Markovic C."/>
            <person name="Hall O."/>
            <person name="Minx P."/>
            <person name="Tomlinson C."/>
            <person name="Mitreva M."/>
            <person name="Nelson J."/>
            <person name="Hou S."/>
            <person name="Wollam A."/>
            <person name="Pepin K.H."/>
            <person name="Johnson M."/>
            <person name="Bhonagiri V."/>
            <person name="Nash W.E."/>
            <person name="Warren W."/>
            <person name="Chinwalla A."/>
            <person name="Mardis E.R."/>
            <person name="Wilson R.K."/>
        </authorList>
    </citation>
    <scope>NUCLEOTIDE SEQUENCE [LARGE SCALE GENOMIC DNA]</scope>
    <source>
        <strain evidence="1">ATCC 51147</strain>
    </source>
</reference>
<dbReference type="HOGENOM" id="CLU_3311216_0_0_4"/>
<organism evidence="1 2">
    <name type="scientific">Kingella oralis ATCC 51147</name>
    <dbReference type="NCBI Taxonomy" id="629741"/>
    <lineage>
        <taxon>Bacteria</taxon>
        <taxon>Pseudomonadati</taxon>
        <taxon>Pseudomonadota</taxon>
        <taxon>Betaproteobacteria</taxon>
        <taxon>Neisseriales</taxon>
        <taxon>Neisseriaceae</taxon>
        <taxon>Kingella</taxon>
    </lineage>
</organism>
<comment type="caution">
    <text evidence="1">The sequence shown here is derived from an EMBL/GenBank/DDBJ whole genome shotgun (WGS) entry which is preliminary data.</text>
</comment>
<accession>C4GMY7</accession>
<evidence type="ECO:0000313" key="1">
    <source>
        <dbReference type="EMBL" id="EEP66672.1"/>
    </source>
</evidence>
<dbReference type="AlphaFoldDB" id="C4GMY7"/>
<protein>
    <submittedName>
        <fullName evidence="1">Uncharacterized protein</fullName>
    </submittedName>
</protein>
<dbReference type="Proteomes" id="UP000003009">
    <property type="component" value="Unassembled WGS sequence"/>
</dbReference>
<keyword evidence="2" id="KW-1185">Reference proteome</keyword>
<gene>
    <name evidence="1" type="ORF">GCWU000324_03075</name>
</gene>
<dbReference type="STRING" id="629741.GCWU000324_03075"/>
<sequence>MRRAQGGIEAVLRYSRQPETFGKPTTDGASVARRHFASQ</sequence>
<name>C4GMY7_9NEIS</name>